<dbReference type="AlphaFoldDB" id="A0A645JAY5"/>
<dbReference type="SUPFAM" id="SSF51905">
    <property type="entry name" value="FAD/NAD(P)-binding domain"/>
    <property type="match status" value="1"/>
</dbReference>
<protein>
    <recommendedName>
        <fullName evidence="2">FAD/NAD(P)-binding domain-containing protein</fullName>
    </recommendedName>
</protein>
<proteinExistence type="predicted"/>
<dbReference type="InterPro" id="IPR036188">
    <property type="entry name" value="FAD/NAD-bd_sf"/>
</dbReference>
<comment type="caution">
    <text evidence="1">The sequence shown here is derived from an EMBL/GenBank/DDBJ whole genome shotgun (WGS) entry which is preliminary data.</text>
</comment>
<dbReference type="Gene3D" id="3.50.50.60">
    <property type="entry name" value="FAD/NAD(P)-binding domain"/>
    <property type="match status" value="1"/>
</dbReference>
<dbReference type="EMBL" id="VSSQ01136586">
    <property type="protein sequence ID" value="MPN60835.1"/>
    <property type="molecule type" value="Genomic_DNA"/>
</dbReference>
<evidence type="ECO:0000313" key="1">
    <source>
        <dbReference type="EMBL" id="MPN60835.1"/>
    </source>
</evidence>
<accession>A0A645JAY5</accession>
<evidence type="ECO:0008006" key="2">
    <source>
        <dbReference type="Google" id="ProtNLM"/>
    </source>
</evidence>
<reference evidence="1" key="1">
    <citation type="submission" date="2019-08" db="EMBL/GenBank/DDBJ databases">
        <authorList>
            <person name="Kucharzyk K."/>
            <person name="Murdoch R.W."/>
            <person name="Higgins S."/>
            <person name="Loffler F."/>
        </authorList>
    </citation>
    <scope>NUCLEOTIDE SEQUENCE</scope>
</reference>
<name>A0A645JAY5_9ZZZZ</name>
<gene>
    <name evidence="1" type="ORF">SDC9_208567</name>
</gene>
<sequence>MVDDTLQTSVPGIFACGNVLHVHDLVDYVSAESLKAGGAAADYVRGKTPASQAVNVLDGRGVRGVVPQRLHLPGPDGEAVAVDLMFRPSQVYENAAMVVRSGEREILRKKSRILTPGEMAVVTLPEKLLKTLAPSDITVEIEAQETRKTV</sequence>
<organism evidence="1">
    <name type="scientific">bioreactor metagenome</name>
    <dbReference type="NCBI Taxonomy" id="1076179"/>
    <lineage>
        <taxon>unclassified sequences</taxon>
        <taxon>metagenomes</taxon>
        <taxon>ecological metagenomes</taxon>
    </lineage>
</organism>